<keyword evidence="5" id="KW-0067">ATP-binding</keyword>
<dbReference type="RefSeq" id="WP_152941365.1">
    <property type="nucleotide sequence ID" value="NZ_CP045482.1"/>
</dbReference>
<dbReference type="PROSITE" id="PS51194">
    <property type="entry name" value="HELICASE_CTER"/>
    <property type="match status" value="1"/>
</dbReference>
<organism evidence="13 14">
    <name type="scientific">Acidianus ambivalens</name>
    <name type="common">Desulfurolobus ambivalens</name>
    <dbReference type="NCBI Taxonomy" id="2283"/>
    <lineage>
        <taxon>Archaea</taxon>
        <taxon>Thermoproteota</taxon>
        <taxon>Thermoprotei</taxon>
        <taxon>Sulfolobales</taxon>
        <taxon>Sulfolobaceae</taxon>
        <taxon>Acidianus</taxon>
    </lineage>
</organism>
<dbReference type="InterPro" id="IPR014001">
    <property type="entry name" value="Helicase_ATP-bd"/>
</dbReference>
<keyword evidence="4 13" id="KW-0347">Helicase</keyword>
<dbReference type="GeneID" id="42780354"/>
<dbReference type="Pfam" id="PF08494">
    <property type="entry name" value="DEAD_assoc"/>
    <property type="match status" value="1"/>
</dbReference>
<dbReference type="EMBL" id="WHYS01000001">
    <property type="protein sequence ID" value="MQL54725.1"/>
    <property type="molecule type" value="Genomic_DNA"/>
</dbReference>
<evidence type="ECO:0000256" key="5">
    <source>
        <dbReference type="ARBA" id="ARBA00022840"/>
    </source>
</evidence>
<dbReference type="SMART" id="SM00487">
    <property type="entry name" value="DEXDc"/>
    <property type="match status" value="1"/>
</dbReference>
<dbReference type="InterPro" id="IPR045628">
    <property type="entry name" value="Lhr_WH_dom"/>
</dbReference>
<dbReference type="Proteomes" id="UP000474054">
    <property type="component" value="Unassembled WGS sequence"/>
</dbReference>
<dbReference type="KEGG" id="aamb:D1866_11450"/>
<dbReference type="EMBL" id="CP045482">
    <property type="protein sequence ID" value="QGR22521.1"/>
    <property type="molecule type" value="Genomic_DNA"/>
</dbReference>
<keyword evidence="7" id="KW-0234">DNA repair</keyword>
<evidence type="ECO:0000313" key="15">
    <source>
        <dbReference type="Proteomes" id="UP000474054"/>
    </source>
</evidence>
<dbReference type="PROSITE" id="PS51192">
    <property type="entry name" value="HELICASE_ATP_BIND_1"/>
    <property type="match status" value="1"/>
</dbReference>
<keyword evidence="2" id="KW-0227">DNA damage</keyword>
<name>A0A650CXF1_ACIAM</name>
<dbReference type="GO" id="GO:0016887">
    <property type="term" value="F:ATP hydrolysis activity"/>
    <property type="evidence" value="ECO:0007669"/>
    <property type="project" value="TreeGrafter"/>
</dbReference>
<keyword evidence="14" id="KW-1185">Reference proteome</keyword>
<evidence type="ECO:0000256" key="4">
    <source>
        <dbReference type="ARBA" id="ARBA00022806"/>
    </source>
</evidence>
<comment type="similarity">
    <text evidence="9">Belongs to the Lhr helicase family. Lhr-Core subfamily.</text>
</comment>
<keyword evidence="3" id="KW-0378">Hydrolase</keyword>
<dbReference type="GO" id="GO:0005524">
    <property type="term" value="F:ATP binding"/>
    <property type="evidence" value="ECO:0007669"/>
    <property type="project" value="UniProtKB-KW"/>
</dbReference>
<feature type="domain" description="Helicase C-terminal" evidence="11">
    <location>
        <begin position="242"/>
        <end position="390"/>
    </location>
</feature>
<evidence type="ECO:0000256" key="6">
    <source>
        <dbReference type="ARBA" id="ARBA00023125"/>
    </source>
</evidence>
<proteinExistence type="inferred from homology"/>
<accession>A0A650CXF1</accession>
<evidence type="ECO:0000256" key="3">
    <source>
        <dbReference type="ARBA" id="ARBA00022801"/>
    </source>
</evidence>
<protein>
    <submittedName>
        <fullName evidence="13">DEAD/DEAH box helicase</fullName>
    </submittedName>
</protein>
<dbReference type="PANTHER" id="PTHR47962">
    <property type="entry name" value="ATP-DEPENDENT HELICASE LHR-RELATED-RELATED"/>
    <property type="match status" value="1"/>
</dbReference>
<dbReference type="GO" id="GO:0004386">
    <property type="term" value="F:helicase activity"/>
    <property type="evidence" value="ECO:0007669"/>
    <property type="project" value="UniProtKB-KW"/>
</dbReference>
<dbReference type="InterPro" id="IPR027417">
    <property type="entry name" value="P-loop_NTPase"/>
</dbReference>
<evidence type="ECO:0000256" key="9">
    <source>
        <dbReference type="ARBA" id="ARBA00093467"/>
    </source>
</evidence>
<dbReference type="Gene3D" id="3.40.50.300">
    <property type="entry name" value="P-loop containing nucleotide triphosphate hydrolases"/>
    <property type="match status" value="2"/>
</dbReference>
<evidence type="ECO:0000256" key="1">
    <source>
        <dbReference type="ARBA" id="ARBA00022741"/>
    </source>
</evidence>
<sequence length="907" mass="103305">MQEDLVFVDNLRKLGYEKLTPIQKLAIPIILKGNNTLIIAPTGYGKTEAAIIPIFYRIFASRPQEISTLYITPLKALNRDLESRLKRLGEAFGISIKTRHGDTTPKERKEIVEKPPDVLITTPESLQYIILNEFYRKYFANLRWIIIDELQEMLDEKRGYELSVVLQRLKRVIKGTPQIIGISATIGNIELAKKYLDINGNVEVVKIDATKEMELKLLIPRPNDDIKNLALKEGLDIILTARLNEISKIIKENKPVLIFTNTRETAEFLANKLQSMFNLNIATHHGSLYRDVRINVEKDFKEGKLDAIVATSSLELGIDIGIISLVIQYMSPKQVIRLLQRIGRSGHSLYKKAKGVIIPSNYLFDILECEALIEEVGNYLEKPSYEENPLDVLARQIAGMILEGYDDKKEILQIIRNSVYFANLKEEELDSVISLLESERIIKIKDDGKLSPSSRTWKYYYQVNMIPDSIRSYDVIEVSSNTKIGKLDEDFVVMLDEDSIFILGGKLWKVISIEDNKVIVEKASLKEGILPSWFGESIPVEKEIAKKVFKNLEKYMKESSPYEEVNEKLEKYKAKGYPELKSNEIIVEIIGQNKDLAVILSPFGSKGNNTLGAVISFILSRISGIKVTYRNDPYHIVLASMTPISREMIEKAIKIIRSLSEREVIEIVSNAIKESPQFKWQLLIEAERFGAIDLNSDIQVSSTLLKAFTDTIVGQEAVKEMTVKYHDLSIFEELKHCSWNILEVPEPSPLSQDFLDRLLAFTTESNSAMLEIFKRRLLSKDVKVLCIMCGWNEIVSIRNVPDKCPKCNSVFLAVTTPDDKNSPEIIRKVLKGEKLKRLESKKLEELRTISSLFSRYGKYAFVALAVPGVGPSNAGRVLSKLSDGEEKFYLALIEEEKKFLRNSKYWK</sequence>
<dbReference type="SMART" id="SM00490">
    <property type="entry name" value="HELICc"/>
    <property type="match status" value="1"/>
</dbReference>
<dbReference type="Proteomes" id="UP000426328">
    <property type="component" value="Chromosome"/>
</dbReference>
<evidence type="ECO:0000313" key="14">
    <source>
        <dbReference type="Proteomes" id="UP000426328"/>
    </source>
</evidence>
<keyword evidence="8" id="KW-0413">Isomerase</keyword>
<dbReference type="GO" id="GO:0140097">
    <property type="term" value="F:catalytic activity, acting on DNA"/>
    <property type="evidence" value="ECO:0007669"/>
    <property type="project" value="UniProtKB-ARBA"/>
</dbReference>
<evidence type="ECO:0000259" key="10">
    <source>
        <dbReference type="PROSITE" id="PS51192"/>
    </source>
</evidence>
<evidence type="ECO:0000256" key="8">
    <source>
        <dbReference type="ARBA" id="ARBA00023235"/>
    </source>
</evidence>
<dbReference type="SUPFAM" id="SSF52540">
    <property type="entry name" value="P-loop containing nucleoside triphosphate hydrolases"/>
    <property type="match status" value="1"/>
</dbReference>
<reference evidence="12 15" key="1">
    <citation type="submission" date="2019-10" db="EMBL/GenBank/DDBJ databases">
        <title>Comparative genomics of sulfur disproportionating microorganisms.</title>
        <authorList>
            <person name="Ward L.M."/>
            <person name="Bertran E."/>
            <person name="Johnston D."/>
        </authorList>
    </citation>
    <scope>NUCLEOTIDE SEQUENCE [LARGE SCALE GENOMIC DNA]</scope>
    <source>
        <strain evidence="12 15">DSM 3772</strain>
    </source>
</reference>
<gene>
    <name evidence="13" type="ORF">D1866_11450</name>
    <name evidence="12" type="ORF">GFB69_02890</name>
</gene>
<evidence type="ECO:0000313" key="13">
    <source>
        <dbReference type="EMBL" id="QGR22521.1"/>
    </source>
</evidence>
<evidence type="ECO:0000259" key="11">
    <source>
        <dbReference type="PROSITE" id="PS51194"/>
    </source>
</evidence>
<evidence type="ECO:0000313" key="12">
    <source>
        <dbReference type="EMBL" id="MQL54725.1"/>
    </source>
</evidence>
<dbReference type="InterPro" id="IPR017170">
    <property type="entry name" value="Lhr-like"/>
</dbReference>
<feature type="domain" description="Helicase ATP-binding" evidence="10">
    <location>
        <begin position="27"/>
        <end position="204"/>
    </location>
</feature>
<dbReference type="GO" id="GO:0006281">
    <property type="term" value="P:DNA repair"/>
    <property type="evidence" value="ECO:0007669"/>
    <property type="project" value="UniProtKB-KW"/>
</dbReference>
<keyword evidence="6" id="KW-0238">DNA-binding</keyword>
<dbReference type="AlphaFoldDB" id="A0A650CXF1"/>
<dbReference type="Pfam" id="PF19306">
    <property type="entry name" value="WHD_Lhr"/>
    <property type="match status" value="1"/>
</dbReference>
<dbReference type="Pfam" id="PF00270">
    <property type="entry name" value="DEAD"/>
    <property type="match status" value="1"/>
</dbReference>
<dbReference type="GO" id="GO:0003677">
    <property type="term" value="F:DNA binding"/>
    <property type="evidence" value="ECO:0007669"/>
    <property type="project" value="UniProtKB-KW"/>
</dbReference>
<evidence type="ECO:0000256" key="7">
    <source>
        <dbReference type="ARBA" id="ARBA00023204"/>
    </source>
</evidence>
<dbReference type="InterPro" id="IPR052511">
    <property type="entry name" value="ATP-dep_Helicase"/>
</dbReference>
<dbReference type="PIRSF" id="PIRSF037307">
    <property type="entry name" value="Lhr-like_helic_prd"/>
    <property type="match status" value="1"/>
</dbReference>
<reference evidence="13 14" key="2">
    <citation type="submission" date="2019-10" db="EMBL/GenBank/DDBJ databases">
        <title>Genome Sequences from Six Type Strain Members of the Archaeal Family Sulfolobaceae: Acidianus ambivalens, Acidianus infernus, Metallosphaera prunae, Stygiolobus azoricus, Sulfolobus metallicus, and Sulfurisphaera ohwakuensis.</title>
        <authorList>
            <person name="Counts J.A."/>
            <person name="Kelly R.M."/>
        </authorList>
    </citation>
    <scope>NUCLEOTIDE SEQUENCE [LARGE SCALE GENOMIC DNA]</scope>
    <source>
        <strain evidence="13 14">LEI 10</strain>
    </source>
</reference>
<dbReference type="InterPro" id="IPR001650">
    <property type="entry name" value="Helicase_C-like"/>
</dbReference>
<evidence type="ECO:0000256" key="2">
    <source>
        <dbReference type="ARBA" id="ARBA00022763"/>
    </source>
</evidence>
<keyword evidence="1" id="KW-0547">Nucleotide-binding</keyword>
<dbReference type="Pfam" id="PF00271">
    <property type="entry name" value="Helicase_C"/>
    <property type="match status" value="1"/>
</dbReference>
<dbReference type="InterPro" id="IPR013701">
    <property type="entry name" value="Lhr-like_DEAD/DEAH_assoc"/>
</dbReference>
<dbReference type="InterPro" id="IPR011545">
    <property type="entry name" value="DEAD/DEAH_box_helicase_dom"/>
</dbReference>
<dbReference type="PANTHER" id="PTHR47962:SF5">
    <property type="entry name" value="ATP-DEPENDENT HELICASE LHR-RELATED"/>
    <property type="match status" value="1"/>
</dbReference>